<dbReference type="InterPro" id="IPR002931">
    <property type="entry name" value="Transglutaminase-like"/>
</dbReference>
<feature type="domain" description="Transglutaminase-like" evidence="1">
    <location>
        <begin position="320"/>
        <end position="385"/>
    </location>
</feature>
<protein>
    <submittedName>
        <fullName evidence="2">Transglutaminase-like superfamily protein</fullName>
    </submittedName>
</protein>
<proteinExistence type="predicted"/>
<dbReference type="RefSeq" id="WP_091654572.1">
    <property type="nucleotide sequence ID" value="NZ_FOVW01000007.1"/>
</dbReference>
<dbReference type="STRING" id="226506.SAMN04488519_107162"/>
<reference evidence="3" key="1">
    <citation type="submission" date="2016-10" db="EMBL/GenBank/DDBJ databases">
        <authorList>
            <person name="Varghese N."/>
            <person name="Submissions S."/>
        </authorList>
    </citation>
    <scope>NUCLEOTIDE SEQUENCE [LARGE SCALE GENOMIC DNA]</scope>
    <source>
        <strain evidence="3">DSM 15282</strain>
    </source>
</reference>
<gene>
    <name evidence="2" type="ORF">SAMN04488519_107162</name>
</gene>
<dbReference type="Proteomes" id="UP000199564">
    <property type="component" value="Unassembled WGS sequence"/>
</dbReference>
<dbReference type="PANTHER" id="PTHR38339:SF1">
    <property type="entry name" value="TRANSGLUTAMINASE-LIKE DOMAIN-CONTAINING PROTEIN"/>
    <property type="match status" value="1"/>
</dbReference>
<sequence>MKSYILTISRTVLFSGLLALTFCNSKEENTVTKSSSSSAVSIPEIEQGIKDFIAVKTAENDGVFPVKDENHDLKMKLVRVHTEYLSNLGPDSHFACVDLVDESGDVYDVDFFMEGKPGAMNVTQTTVHKLNGKPFYSWKQNKEDKTWYRVALEQSNNNLLGVVEGTDHFEFYYTVQIPSLEGPARMWIPVPESDPFQDVKLIETKSDIESRKIEEKVFGNTLLYYELKPEDSGKEIQISYEVKRKEKGPYEASAPDPKVYLASNRLMPKGGRFEEIAKEVLGEKLKESHLIQARALYDYIIDNMRYMKFGDYGNGDSNYACDSKTGNCSEFHSFFISLARSVDIPARFAIGASIPSDRNEGGIDGYHCWAEFYADGKWWPVDISEANKYTALATYYFGRHPANRIELSRGRDLEVNPGPNAGPINFIAFPYLEINGKEIKAPSKFTFQRKVNS</sequence>
<dbReference type="Pfam" id="PF01841">
    <property type="entry name" value="Transglut_core"/>
    <property type="match status" value="1"/>
</dbReference>
<accession>A0A1I5HNI4</accession>
<dbReference type="Gene3D" id="3.10.620.30">
    <property type="match status" value="1"/>
</dbReference>
<dbReference type="AlphaFoldDB" id="A0A1I5HNI4"/>
<evidence type="ECO:0000313" key="3">
    <source>
        <dbReference type="Proteomes" id="UP000199564"/>
    </source>
</evidence>
<dbReference type="SUPFAM" id="SSF54001">
    <property type="entry name" value="Cysteine proteinases"/>
    <property type="match status" value="1"/>
</dbReference>
<keyword evidence="3" id="KW-1185">Reference proteome</keyword>
<evidence type="ECO:0000313" key="2">
    <source>
        <dbReference type="EMBL" id="SFO49813.1"/>
    </source>
</evidence>
<dbReference type="SMART" id="SM00460">
    <property type="entry name" value="TGc"/>
    <property type="match status" value="1"/>
</dbReference>
<evidence type="ECO:0000259" key="1">
    <source>
        <dbReference type="SMART" id="SM00460"/>
    </source>
</evidence>
<dbReference type="EMBL" id="FOVW01000007">
    <property type="protein sequence ID" value="SFO49813.1"/>
    <property type="molecule type" value="Genomic_DNA"/>
</dbReference>
<dbReference type="InterPro" id="IPR038765">
    <property type="entry name" value="Papain-like_cys_pep_sf"/>
</dbReference>
<dbReference type="PANTHER" id="PTHR38339">
    <property type="entry name" value="TRANSGLUTAMINASE DOMAIN PROTEIN"/>
    <property type="match status" value="1"/>
</dbReference>
<name>A0A1I5HNI4_9BACT</name>
<organism evidence="2 3">
    <name type="scientific">Algoriphagus ornithinivorans</name>
    <dbReference type="NCBI Taxonomy" id="226506"/>
    <lineage>
        <taxon>Bacteria</taxon>
        <taxon>Pseudomonadati</taxon>
        <taxon>Bacteroidota</taxon>
        <taxon>Cytophagia</taxon>
        <taxon>Cytophagales</taxon>
        <taxon>Cyclobacteriaceae</taxon>
        <taxon>Algoriphagus</taxon>
    </lineage>
</organism>